<dbReference type="EMBL" id="JBHTIU010000074">
    <property type="protein sequence ID" value="MFD0871156.1"/>
    <property type="molecule type" value="Genomic_DNA"/>
</dbReference>
<evidence type="ECO:0000313" key="2">
    <source>
        <dbReference type="Proteomes" id="UP001597120"/>
    </source>
</evidence>
<dbReference type="InterPro" id="IPR009711">
    <property type="entry name" value="UPF0473"/>
</dbReference>
<keyword evidence="2" id="KW-1185">Reference proteome</keyword>
<organism evidence="1 2">
    <name type="scientific">Paenibacillus residui</name>
    <dbReference type="NCBI Taxonomy" id="629724"/>
    <lineage>
        <taxon>Bacteria</taxon>
        <taxon>Bacillati</taxon>
        <taxon>Bacillota</taxon>
        <taxon>Bacilli</taxon>
        <taxon>Bacillales</taxon>
        <taxon>Paenibacillaceae</taxon>
        <taxon>Paenibacillus</taxon>
    </lineage>
</organism>
<protein>
    <submittedName>
        <fullName evidence="1">DUF1292 domain-containing protein</fullName>
    </submittedName>
</protein>
<evidence type="ECO:0000313" key="1">
    <source>
        <dbReference type="EMBL" id="MFD0871156.1"/>
    </source>
</evidence>
<accession>A0ABW3DCU0</accession>
<reference evidence="2" key="1">
    <citation type="journal article" date="2019" name="Int. J. Syst. Evol. Microbiol.">
        <title>The Global Catalogue of Microorganisms (GCM) 10K type strain sequencing project: providing services to taxonomists for standard genome sequencing and annotation.</title>
        <authorList>
            <consortium name="The Broad Institute Genomics Platform"/>
            <consortium name="The Broad Institute Genome Sequencing Center for Infectious Disease"/>
            <person name="Wu L."/>
            <person name="Ma J."/>
        </authorList>
    </citation>
    <scope>NUCLEOTIDE SEQUENCE [LARGE SCALE GENOMIC DNA]</scope>
    <source>
        <strain evidence="2">CCUG 57263</strain>
    </source>
</reference>
<comment type="caution">
    <text evidence="1">The sequence shown here is derived from an EMBL/GenBank/DDBJ whole genome shotgun (WGS) entry which is preliminary data.</text>
</comment>
<proteinExistence type="predicted"/>
<dbReference type="Pfam" id="PF06949">
    <property type="entry name" value="DUF1292"/>
    <property type="match status" value="1"/>
</dbReference>
<dbReference type="RefSeq" id="WP_379290071.1">
    <property type="nucleotide sequence ID" value="NZ_JBHTIU010000074.1"/>
</dbReference>
<gene>
    <name evidence="1" type="ORF">ACFQ03_18605</name>
</gene>
<name>A0ABW3DCU0_9BACL</name>
<sequence length="100" mass="11276">MPIYQLKDAKPIDVLKTTFGDEVVLEDEESSRTYVLLAEFSLGPNEYAVLAPAEPQKDEAESVFRITRNAAGAPELETILDDEEWETVSEIYDEMTADFD</sequence>
<dbReference type="Proteomes" id="UP001597120">
    <property type="component" value="Unassembled WGS sequence"/>
</dbReference>